<feature type="transmembrane region" description="Helical" evidence="1">
    <location>
        <begin position="547"/>
        <end position="564"/>
    </location>
</feature>
<evidence type="ECO:0000313" key="2">
    <source>
        <dbReference type="EMBL" id="WMN10980.1"/>
    </source>
</evidence>
<proteinExistence type="predicted"/>
<feature type="transmembrane region" description="Helical" evidence="1">
    <location>
        <begin position="16"/>
        <end position="34"/>
    </location>
</feature>
<keyword evidence="1" id="KW-0812">Transmembrane</keyword>
<keyword evidence="1" id="KW-0472">Membrane</keyword>
<gene>
    <name evidence="2" type="ORF">QYS49_36700</name>
</gene>
<protein>
    <submittedName>
        <fullName evidence="2">Uncharacterized protein</fullName>
    </submittedName>
</protein>
<sequence>MNDLIKNIGWENSVEVWHLAVLAVVFILAFVWEIRKQKPRKAWRTIALLFAFISLYIIYLSPYILTEKSKKSVLLIGQNISETKVDSLRITYDLEIFQRQSNSKFQNMETEQQIILAELNYQIDTAFVYGYLPQLNPDHYQVREDIKIEKGIQIDYPKSIALGDSLQINIQNLEHRTLNITAIIANNSISISIPGETHSPISILPKSSGYILSEIRTDNEDYHFAVKVEKPEHHVIQILAATPDFEWKFFSDYLKSKKHSVYQKTQISKGKFKSSFFNWQDTLQINRGVAKDLKVLFVDAKAWADLVPNEKNLYLEKLKENKGSLIFRTNPNSRIQLNLDKPKSTNIFSTSNNLLEQNNYNYLQFNNLYQLDEVAKNSVFRKVNPDLICGILNFQNSFQLKLSGKNREYEQIWSTVFSELIRKSSEIFYDKSKWSVHHQPFFFRLWSDEKVDSISIFNLQNDTIKLHSMSDFMYPERKHFMFYPQQKGWHFIKVKNQLDPILFFVHSDSLANQSEFLSNYNYDYLNYLNFTDSSIKQNGEKYNKESVTLWFFVLFLLCVGYLWIEDKIT</sequence>
<evidence type="ECO:0000256" key="1">
    <source>
        <dbReference type="SAM" id="Phobius"/>
    </source>
</evidence>
<dbReference type="EMBL" id="CP129971">
    <property type="protein sequence ID" value="WMN10980.1"/>
    <property type="molecule type" value="Genomic_DNA"/>
</dbReference>
<dbReference type="Proteomes" id="UP001230496">
    <property type="component" value="Chromosome"/>
</dbReference>
<keyword evidence="3" id="KW-1185">Reference proteome</keyword>
<dbReference type="AlphaFoldDB" id="A0AA51RE50"/>
<organism evidence="2 3">
    <name type="scientific">Marivirga salinarum</name>
    <dbReference type="NCBI Taxonomy" id="3059078"/>
    <lineage>
        <taxon>Bacteria</taxon>
        <taxon>Pseudomonadati</taxon>
        <taxon>Bacteroidota</taxon>
        <taxon>Cytophagia</taxon>
        <taxon>Cytophagales</taxon>
        <taxon>Marivirgaceae</taxon>
        <taxon>Marivirga</taxon>
    </lineage>
</organism>
<dbReference type="KEGG" id="msaa:QYS49_36700"/>
<feature type="transmembrane region" description="Helical" evidence="1">
    <location>
        <begin position="46"/>
        <end position="65"/>
    </location>
</feature>
<keyword evidence="1" id="KW-1133">Transmembrane helix</keyword>
<accession>A0AA51RE50</accession>
<name>A0AA51RE50_9BACT</name>
<reference evidence="2 3" key="1">
    <citation type="submission" date="2023-08" db="EMBL/GenBank/DDBJ databases">
        <title>Comparative genomics and taxonomic characterization of three novel marine species of genus Marivirga.</title>
        <authorList>
            <person name="Muhammad N."/>
            <person name="Kim S.-G."/>
        </authorList>
    </citation>
    <scope>NUCLEOTIDE SEQUENCE [LARGE SCALE GENOMIC DNA]</scope>
    <source>
        <strain evidence="2 3">BDSF4-3</strain>
    </source>
</reference>
<dbReference type="RefSeq" id="WP_308347633.1">
    <property type="nucleotide sequence ID" value="NZ_CP129971.1"/>
</dbReference>
<evidence type="ECO:0000313" key="3">
    <source>
        <dbReference type="Proteomes" id="UP001230496"/>
    </source>
</evidence>